<dbReference type="PANTHER" id="PTHR46704">
    <property type="entry name" value="CXC DOMAIN-CONTAINING PROTEIN-RELATED"/>
    <property type="match status" value="1"/>
</dbReference>
<evidence type="ECO:0000256" key="1">
    <source>
        <dbReference type="SAM" id="MobiDB-lite"/>
    </source>
</evidence>
<organism evidence="2 3">
    <name type="scientific">Paramuricea clavata</name>
    <name type="common">Red gorgonian</name>
    <name type="synonym">Violescent sea-whip</name>
    <dbReference type="NCBI Taxonomy" id="317549"/>
    <lineage>
        <taxon>Eukaryota</taxon>
        <taxon>Metazoa</taxon>
        <taxon>Cnidaria</taxon>
        <taxon>Anthozoa</taxon>
        <taxon>Octocorallia</taxon>
        <taxon>Malacalcyonacea</taxon>
        <taxon>Plexauridae</taxon>
        <taxon>Paramuricea</taxon>
    </lineage>
</organism>
<name>A0A7D9HCB6_PARCT</name>
<sequence length="480" mass="55239">MFADDTQIETAGYDVNTIAEELNQDLENVSVWLSANKLTLNKTKTEYMIIGKLLADYECCICGKKKTATSGIGYEHLQSCETENCARNLKYTDIQSQCQSGEQTTPPLKMQSLKDKLKRSFGSKVGFWRPSCRSDLVYNNTIEKGQLVEVAVKAKLANYREKNMEEKNKEVAQEIHNELTETPDTFSRQLIFQLVFKETAVNNNIFHLFIVRVFGQKIEVGRPQKQRFWKKRPASYHTFNKMFTGEYYFGKSIATEKQKRLVSSIGQDLIYHANNGRRKKHVTFPFSVKRKTGSKMVINWISKFGHGISYDDVIILETHLAREHSKEQLLRTFIPATIQPGHFVKFVWDNNDINPESLRGIRMHCTNEIIIQSSNVPMRETKTSSTATSTDQSQDDPSKPRSKKFPPLHVKIPAYIQIKRQSSESHKNIRRNLYEEEERCSHKTDMYLVVIGKRFGDAGLRDIVVESNLLGESAVDQMIR</sequence>
<proteinExistence type="predicted"/>
<evidence type="ECO:0000313" key="3">
    <source>
        <dbReference type="Proteomes" id="UP001152795"/>
    </source>
</evidence>
<keyword evidence="3" id="KW-1185">Reference proteome</keyword>
<protein>
    <submittedName>
        <fullName evidence="2">Uncharacterized protein</fullName>
    </submittedName>
</protein>
<dbReference type="Proteomes" id="UP001152795">
    <property type="component" value="Unassembled WGS sequence"/>
</dbReference>
<dbReference type="AlphaFoldDB" id="A0A7D9HCB6"/>
<feature type="region of interest" description="Disordered" evidence="1">
    <location>
        <begin position="372"/>
        <end position="406"/>
    </location>
</feature>
<reference evidence="2" key="1">
    <citation type="submission" date="2020-04" db="EMBL/GenBank/DDBJ databases">
        <authorList>
            <person name="Alioto T."/>
            <person name="Alioto T."/>
            <person name="Gomez Garrido J."/>
        </authorList>
    </citation>
    <scope>NUCLEOTIDE SEQUENCE</scope>
    <source>
        <strain evidence="2">A484AB</strain>
    </source>
</reference>
<dbReference type="OrthoDB" id="5986564at2759"/>
<feature type="compositionally biased region" description="Low complexity" evidence="1">
    <location>
        <begin position="383"/>
        <end position="392"/>
    </location>
</feature>
<gene>
    <name evidence="2" type="ORF">PACLA_8A064408</name>
</gene>
<comment type="caution">
    <text evidence="2">The sequence shown here is derived from an EMBL/GenBank/DDBJ whole genome shotgun (WGS) entry which is preliminary data.</text>
</comment>
<evidence type="ECO:0000313" key="2">
    <source>
        <dbReference type="EMBL" id="CAB3979227.1"/>
    </source>
</evidence>
<accession>A0A7D9HCB6</accession>
<dbReference type="EMBL" id="CACRXK020000178">
    <property type="protein sequence ID" value="CAB3979227.1"/>
    <property type="molecule type" value="Genomic_DNA"/>
</dbReference>
<dbReference type="PANTHER" id="PTHR46704:SF1">
    <property type="entry name" value="TELOMERE LENGTH REGULATION PROTEIN TEL2 HOMOLOG"/>
    <property type="match status" value="1"/>
</dbReference>